<reference evidence="2" key="2">
    <citation type="submission" date="2020-10" db="EMBL/GenBank/DDBJ databases">
        <authorList>
            <person name="Cooper E.A."/>
            <person name="Brenton Z.W."/>
            <person name="Flinn B.S."/>
            <person name="Jenkins J."/>
            <person name="Shu S."/>
            <person name="Flowers D."/>
            <person name="Luo F."/>
            <person name="Wang Y."/>
            <person name="Xia P."/>
            <person name="Barry K."/>
            <person name="Daum C."/>
            <person name="Lipzen A."/>
            <person name="Yoshinaga Y."/>
            <person name="Schmutz J."/>
            <person name="Saski C."/>
            <person name="Vermerris W."/>
            <person name="Kresovich S."/>
        </authorList>
    </citation>
    <scope>NUCLEOTIDE SEQUENCE</scope>
</reference>
<evidence type="ECO:0000256" key="1">
    <source>
        <dbReference type="SAM" id="MobiDB-lite"/>
    </source>
</evidence>
<dbReference type="Proteomes" id="UP000807115">
    <property type="component" value="Chromosome 10"/>
</dbReference>
<dbReference type="AlphaFoldDB" id="A0A921U0P3"/>
<protein>
    <submittedName>
        <fullName evidence="2">Uncharacterized protein</fullName>
    </submittedName>
</protein>
<gene>
    <name evidence="2" type="ORF">BDA96_10G117000</name>
</gene>
<accession>A0A921U0P3</accession>
<proteinExistence type="predicted"/>
<feature type="region of interest" description="Disordered" evidence="1">
    <location>
        <begin position="19"/>
        <end position="102"/>
    </location>
</feature>
<organism evidence="2 3">
    <name type="scientific">Sorghum bicolor</name>
    <name type="common">Sorghum</name>
    <name type="synonym">Sorghum vulgare</name>
    <dbReference type="NCBI Taxonomy" id="4558"/>
    <lineage>
        <taxon>Eukaryota</taxon>
        <taxon>Viridiplantae</taxon>
        <taxon>Streptophyta</taxon>
        <taxon>Embryophyta</taxon>
        <taxon>Tracheophyta</taxon>
        <taxon>Spermatophyta</taxon>
        <taxon>Magnoliopsida</taxon>
        <taxon>Liliopsida</taxon>
        <taxon>Poales</taxon>
        <taxon>Poaceae</taxon>
        <taxon>PACMAD clade</taxon>
        <taxon>Panicoideae</taxon>
        <taxon>Andropogonodae</taxon>
        <taxon>Andropogoneae</taxon>
        <taxon>Sorghinae</taxon>
        <taxon>Sorghum</taxon>
    </lineage>
</organism>
<dbReference type="EMBL" id="CM027689">
    <property type="protein sequence ID" value="KAG0513610.1"/>
    <property type="molecule type" value="Genomic_DNA"/>
</dbReference>
<comment type="caution">
    <text evidence="2">The sequence shown here is derived from an EMBL/GenBank/DDBJ whole genome shotgun (WGS) entry which is preliminary data.</text>
</comment>
<evidence type="ECO:0000313" key="3">
    <source>
        <dbReference type="Proteomes" id="UP000807115"/>
    </source>
</evidence>
<name>A0A921U0P3_SORBI</name>
<sequence>MIGGRHGVGRVCSWATASARTSDANNASGRRGPPPPTCATEKKKTHLPLTNSPLPHSSHPEDRFLSAPSQPTYPCHARPTQRTALRPFPVQGAHPPPPRAWDPPCPSLCQPLADLPAANSSLQPIPIFDAATQYV</sequence>
<reference evidence="2" key="1">
    <citation type="journal article" date="2019" name="BMC Genomics">
        <title>A new reference genome for Sorghum bicolor reveals high levels of sequence similarity between sweet and grain genotypes: implications for the genetics of sugar metabolism.</title>
        <authorList>
            <person name="Cooper E.A."/>
            <person name="Brenton Z.W."/>
            <person name="Flinn B.S."/>
            <person name="Jenkins J."/>
            <person name="Shu S."/>
            <person name="Flowers D."/>
            <person name="Luo F."/>
            <person name="Wang Y."/>
            <person name="Xia P."/>
            <person name="Barry K."/>
            <person name="Daum C."/>
            <person name="Lipzen A."/>
            <person name="Yoshinaga Y."/>
            <person name="Schmutz J."/>
            <person name="Saski C."/>
            <person name="Vermerris W."/>
            <person name="Kresovich S."/>
        </authorList>
    </citation>
    <scope>NUCLEOTIDE SEQUENCE</scope>
</reference>
<evidence type="ECO:0000313" key="2">
    <source>
        <dbReference type="EMBL" id="KAG0513610.1"/>
    </source>
</evidence>
<feature type="compositionally biased region" description="Polar residues" evidence="1">
    <location>
        <begin position="19"/>
        <end position="28"/>
    </location>
</feature>